<dbReference type="GO" id="GO:0016740">
    <property type="term" value="F:transferase activity"/>
    <property type="evidence" value="ECO:0007669"/>
    <property type="project" value="UniProtKB-KW"/>
</dbReference>
<dbReference type="InterPro" id="IPR014942">
    <property type="entry name" value="AbiEii"/>
</dbReference>
<dbReference type="AlphaFoldDB" id="A0AB39XEN6"/>
<gene>
    <name evidence="1" type="ORF">AB8Z38_26935</name>
</gene>
<dbReference type="RefSeq" id="WP_369720746.1">
    <property type="nucleotide sequence ID" value="NZ_CP165734.1"/>
</dbReference>
<organism evidence="1">
    <name type="scientific">Bradyrhizobium sp. LLZ17</name>
    <dbReference type="NCBI Taxonomy" id="3239388"/>
    <lineage>
        <taxon>Bacteria</taxon>
        <taxon>Pseudomonadati</taxon>
        <taxon>Pseudomonadota</taxon>
        <taxon>Alphaproteobacteria</taxon>
        <taxon>Hyphomicrobiales</taxon>
        <taxon>Nitrobacteraceae</taxon>
        <taxon>Bradyrhizobium</taxon>
    </lineage>
</organism>
<dbReference type="Pfam" id="PF08843">
    <property type="entry name" value="AbiEii"/>
    <property type="match status" value="1"/>
</dbReference>
<sequence length="218" mass="23656">MQRRLEPKLSILPAAQREIWPCLAPSADLQFVLYGGTAVALRLGHRESLDFDFFCSAPLDKDEVRAQFGFVKGAAILQDAPNTLVVSARMPSGPVKVSFFGRIGFGRVDDPMQTADGTMFVASLEDLLATKLKATLDRAEAKDYRDIAEMISAGGSLPRGLAAFKGMFGGEPAQVLRALGFFEDGDLRSLSAIDRQILRQARDRVSALPDVALKQGLL</sequence>
<name>A0AB39XEN6_9BRAD</name>
<reference evidence="1" key="1">
    <citation type="submission" date="2024-08" db="EMBL/GenBank/DDBJ databases">
        <authorList>
            <person name="Chaddad Z."/>
            <person name="Lamrabet M."/>
            <person name="Bouhnik O."/>
            <person name="Alami S."/>
            <person name="Wipf D."/>
            <person name="Courty P.E."/>
            <person name="Missbah El Idrissi M."/>
        </authorList>
    </citation>
    <scope>NUCLEOTIDE SEQUENCE</scope>
    <source>
        <strain evidence="1">LLZ17</strain>
    </source>
</reference>
<proteinExistence type="predicted"/>
<accession>A0AB39XEN6</accession>
<dbReference type="EMBL" id="CP165734">
    <property type="protein sequence ID" value="XDV56298.1"/>
    <property type="molecule type" value="Genomic_DNA"/>
</dbReference>
<evidence type="ECO:0000313" key="1">
    <source>
        <dbReference type="EMBL" id="XDV56298.1"/>
    </source>
</evidence>
<keyword evidence="1" id="KW-0808">Transferase</keyword>
<protein>
    <submittedName>
        <fullName evidence="1">Nucleotidyl transferase AbiEii/AbiGii toxin family protein</fullName>
    </submittedName>
</protein>